<feature type="transmembrane region" description="Helical" evidence="4">
    <location>
        <begin position="132"/>
        <end position="154"/>
    </location>
</feature>
<dbReference type="EMBL" id="AODQ01000150">
    <property type="protein sequence ID" value="EMR01062.1"/>
    <property type="molecule type" value="Genomic_DNA"/>
</dbReference>
<comment type="caution">
    <text evidence="6">The sequence shown here is derived from an EMBL/GenBank/DDBJ whole genome shotgun (WGS) entry which is preliminary data.</text>
</comment>
<accession>M7N187</accession>
<evidence type="ECO:0000256" key="1">
    <source>
        <dbReference type="ARBA" id="ARBA00022692"/>
    </source>
</evidence>
<sequence>MGALFNLGVLWAGGVVSLLVLRVLTGFFLAGIYPVGMKIAADWHQKGLGKALGYLVGALVLGTASPHLLRALSRGLPWQGVFIATSALALLGGLLILLLPDGPFRRRSQGLDPGALLRVFRNRSFRAAAGGYFGHMWELYTFWAFVPLLLAAYAEQHPEQALPISLLSFAIIGIGSVACVAGGYLSERRGSGRVAFWALFLSLCCCLLSPLTLYMPLPLLLSFLLLWGGVVVADSPQFSSLVAQHAPRESTATALTIVSCIGFSITIVSLQLLNLLQAWLPGQYRFTVLALGPLLGLYALRRLVWPAKN</sequence>
<dbReference type="Proteomes" id="UP000011910">
    <property type="component" value="Unassembled WGS sequence"/>
</dbReference>
<feature type="transmembrane region" description="Helical" evidence="4">
    <location>
        <begin position="81"/>
        <end position="99"/>
    </location>
</feature>
<dbReference type="RefSeq" id="WP_009197189.1">
    <property type="nucleotide sequence ID" value="NZ_AODQ01000150.1"/>
</dbReference>
<keyword evidence="2 4" id="KW-1133">Transmembrane helix</keyword>
<feature type="domain" description="Major facilitator superfamily (MFS) profile" evidence="5">
    <location>
        <begin position="1"/>
        <end position="308"/>
    </location>
</feature>
<dbReference type="InterPro" id="IPR011701">
    <property type="entry name" value="MFS"/>
</dbReference>
<feature type="transmembrane region" description="Helical" evidence="4">
    <location>
        <begin position="51"/>
        <end position="69"/>
    </location>
</feature>
<keyword evidence="3 4" id="KW-0472">Membrane</keyword>
<dbReference type="PROSITE" id="PS50850">
    <property type="entry name" value="MFS"/>
    <property type="match status" value="1"/>
</dbReference>
<protein>
    <submittedName>
        <fullName evidence="6">Arabinose efflux permease</fullName>
    </submittedName>
</protein>
<dbReference type="PANTHER" id="PTHR23521">
    <property type="entry name" value="TRANSPORTER MFS SUPERFAMILY"/>
    <property type="match status" value="1"/>
</dbReference>
<dbReference type="eggNOG" id="COG2814">
    <property type="taxonomic scope" value="Bacteria"/>
</dbReference>
<evidence type="ECO:0000256" key="4">
    <source>
        <dbReference type="SAM" id="Phobius"/>
    </source>
</evidence>
<feature type="transmembrane region" description="Helical" evidence="4">
    <location>
        <begin position="166"/>
        <end position="185"/>
    </location>
</feature>
<feature type="transmembrane region" description="Helical" evidence="4">
    <location>
        <begin position="219"/>
        <end position="242"/>
    </location>
</feature>
<feature type="transmembrane region" description="Helical" evidence="4">
    <location>
        <begin position="194"/>
        <end position="213"/>
    </location>
</feature>
<feature type="transmembrane region" description="Helical" evidence="4">
    <location>
        <begin position="282"/>
        <end position="300"/>
    </location>
</feature>
<dbReference type="GO" id="GO:0022857">
    <property type="term" value="F:transmembrane transporter activity"/>
    <property type="evidence" value="ECO:0007669"/>
    <property type="project" value="InterPro"/>
</dbReference>
<dbReference type="PATRIC" id="fig|1279009.4.peg.3855"/>
<dbReference type="STRING" id="1279009.ADICEAN_03810"/>
<keyword evidence="7" id="KW-1185">Reference proteome</keyword>
<feature type="transmembrane region" description="Helical" evidence="4">
    <location>
        <begin position="254"/>
        <end position="276"/>
    </location>
</feature>
<dbReference type="PANTHER" id="PTHR23521:SF3">
    <property type="entry name" value="MFS TRANSPORTER"/>
    <property type="match status" value="1"/>
</dbReference>
<dbReference type="InterPro" id="IPR036259">
    <property type="entry name" value="MFS_trans_sf"/>
</dbReference>
<evidence type="ECO:0000313" key="7">
    <source>
        <dbReference type="Proteomes" id="UP000011910"/>
    </source>
</evidence>
<evidence type="ECO:0000256" key="2">
    <source>
        <dbReference type="ARBA" id="ARBA00022989"/>
    </source>
</evidence>
<dbReference type="AlphaFoldDB" id="M7N187"/>
<dbReference type="Gene3D" id="1.20.1250.20">
    <property type="entry name" value="MFS general substrate transporter like domains"/>
    <property type="match status" value="1"/>
</dbReference>
<dbReference type="InterPro" id="IPR020846">
    <property type="entry name" value="MFS_dom"/>
</dbReference>
<dbReference type="SUPFAM" id="SSF103473">
    <property type="entry name" value="MFS general substrate transporter"/>
    <property type="match status" value="1"/>
</dbReference>
<feature type="transmembrane region" description="Helical" evidence="4">
    <location>
        <begin position="6"/>
        <end position="30"/>
    </location>
</feature>
<name>M7N187_9BACT</name>
<proteinExistence type="predicted"/>
<evidence type="ECO:0000259" key="5">
    <source>
        <dbReference type="PROSITE" id="PS50850"/>
    </source>
</evidence>
<evidence type="ECO:0000313" key="6">
    <source>
        <dbReference type="EMBL" id="EMR01062.1"/>
    </source>
</evidence>
<dbReference type="GO" id="GO:0005886">
    <property type="term" value="C:plasma membrane"/>
    <property type="evidence" value="ECO:0007669"/>
    <property type="project" value="TreeGrafter"/>
</dbReference>
<organism evidence="6 7">
    <name type="scientific">Cesiribacter andamanensis AMV16</name>
    <dbReference type="NCBI Taxonomy" id="1279009"/>
    <lineage>
        <taxon>Bacteria</taxon>
        <taxon>Pseudomonadati</taxon>
        <taxon>Bacteroidota</taxon>
        <taxon>Cytophagia</taxon>
        <taxon>Cytophagales</taxon>
        <taxon>Cesiribacteraceae</taxon>
        <taxon>Cesiribacter</taxon>
    </lineage>
</organism>
<dbReference type="Pfam" id="PF07690">
    <property type="entry name" value="MFS_1"/>
    <property type="match status" value="1"/>
</dbReference>
<evidence type="ECO:0000256" key="3">
    <source>
        <dbReference type="ARBA" id="ARBA00023136"/>
    </source>
</evidence>
<gene>
    <name evidence="6" type="ORF">ADICEAN_03810</name>
</gene>
<keyword evidence="1 4" id="KW-0812">Transmembrane</keyword>
<reference evidence="6 7" key="1">
    <citation type="journal article" date="2013" name="Genome Announc.">
        <title>Draft Genome Sequence of Cesiribacter andamanensis Strain AMV16T, Isolated from a Soil Sample from a Mud Volcano in the Andaman Islands, India.</title>
        <authorList>
            <person name="Shivaji S."/>
            <person name="Ara S."/>
            <person name="Begum Z."/>
            <person name="Srinivas T.N."/>
            <person name="Singh A."/>
            <person name="Kumar Pinnaka A."/>
        </authorList>
    </citation>
    <scope>NUCLEOTIDE SEQUENCE [LARGE SCALE GENOMIC DNA]</scope>
    <source>
        <strain evidence="6 7">AMV16</strain>
    </source>
</reference>